<dbReference type="AlphaFoldDB" id="A0A511H7C4"/>
<protein>
    <submittedName>
        <fullName evidence="2">Uncharacterized protein</fullName>
    </submittedName>
</protein>
<evidence type="ECO:0000313" key="2">
    <source>
        <dbReference type="EMBL" id="GEL69430.1"/>
    </source>
</evidence>
<name>A0A511H7C4_9BACT</name>
<accession>A0A511H7C4</accession>
<evidence type="ECO:0000313" key="3">
    <source>
        <dbReference type="Proteomes" id="UP000321224"/>
    </source>
</evidence>
<feature type="region of interest" description="Disordered" evidence="1">
    <location>
        <begin position="126"/>
        <end position="152"/>
    </location>
</feature>
<sequence length="331" mass="35717">MRREWTRIPRVAPREYPLARGSHPVMSLRWPLLSLSLLVSAPALAVDGVAVRVRCTEKCTVVLDGKNGVRVNDTTWEFKGITPGSLRIDATGVLSRPLAGSFVVIPDVATADVFLASNKRIIIEPGSSTMPGTPDWAEPKPPTPASTSKAPSVATVKCQDDCTVLLDGKRGLRRDNRTWEFRDVAPGQRRVEGSGGVFNRRQFVGYVEVPGGSEVTIQGDSKGRVTLTDQKDLEAAKPPEARAATTSRVHVRCTKPCTVMMDGQRRGTSNATNLSLRDVPPGEHALEVDFTVGGKLRRSTLAVPAGHELFVTASEEHGLQVTNTKPLTGTP</sequence>
<reference evidence="2 3" key="1">
    <citation type="submission" date="2019-07" db="EMBL/GenBank/DDBJ databases">
        <title>Whole genome shotgun sequence of Myxococcus virescens NBRC 100334.</title>
        <authorList>
            <person name="Hosoyama A."/>
            <person name="Uohara A."/>
            <person name="Ohji S."/>
            <person name="Ichikawa N."/>
        </authorList>
    </citation>
    <scope>NUCLEOTIDE SEQUENCE [LARGE SCALE GENOMIC DNA]</scope>
    <source>
        <strain evidence="2 3">NBRC 100334</strain>
    </source>
</reference>
<dbReference type="EMBL" id="BJVY01000004">
    <property type="protein sequence ID" value="GEL69430.1"/>
    <property type="molecule type" value="Genomic_DNA"/>
</dbReference>
<gene>
    <name evidence="2" type="ORF">MVI01_12140</name>
</gene>
<evidence type="ECO:0000256" key="1">
    <source>
        <dbReference type="SAM" id="MobiDB-lite"/>
    </source>
</evidence>
<dbReference type="Proteomes" id="UP000321224">
    <property type="component" value="Unassembled WGS sequence"/>
</dbReference>
<comment type="caution">
    <text evidence="2">The sequence shown here is derived from an EMBL/GenBank/DDBJ whole genome shotgun (WGS) entry which is preliminary data.</text>
</comment>
<proteinExistence type="predicted"/>
<organism evidence="2 3">
    <name type="scientific">Myxococcus virescens</name>
    <dbReference type="NCBI Taxonomy" id="83456"/>
    <lineage>
        <taxon>Bacteria</taxon>
        <taxon>Pseudomonadati</taxon>
        <taxon>Myxococcota</taxon>
        <taxon>Myxococcia</taxon>
        <taxon>Myxococcales</taxon>
        <taxon>Cystobacterineae</taxon>
        <taxon>Myxococcaceae</taxon>
        <taxon>Myxococcus</taxon>
    </lineage>
</organism>